<dbReference type="InterPro" id="IPR036390">
    <property type="entry name" value="WH_DNA-bd_sf"/>
</dbReference>
<dbReference type="PANTHER" id="PTHR30537:SF35">
    <property type="entry name" value="TRANSCRIPTIONAL REGULATORY PROTEIN"/>
    <property type="match status" value="1"/>
</dbReference>
<keyword evidence="4" id="KW-0804">Transcription</keyword>
<organism evidence="6 7">
    <name type="scientific">Comamonas aquatica</name>
    <dbReference type="NCBI Taxonomy" id="225991"/>
    <lineage>
        <taxon>Bacteria</taxon>
        <taxon>Pseudomonadati</taxon>
        <taxon>Pseudomonadota</taxon>
        <taxon>Betaproteobacteria</taxon>
        <taxon>Burkholderiales</taxon>
        <taxon>Comamonadaceae</taxon>
        <taxon>Comamonas</taxon>
    </lineage>
</organism>
<name>A0AA42W665_9BURK</name>
<evidence type="ECO:0000256" key="1">
    <source>
        <dbReference type="ARBA" id="ARBA00009437"/>
    </source>
</evidence>
<dbReference type="EMBL" id="JAOCJW010000036">
    <property type="protein sequence ID" value="MDH2006889.1"/>
    <property type="molecule type" value="Genomic_DNA"/>
</dbReference>
<dbReference type="GO" id="GO:0003700">
    <property type="term" value="F:DNA-binding transcription factor activity"/>
    <property type="evidence" value="ECO:0007669"/>
    <property type="project" value="InterPro"/>
</dbReference>
<proteinExistence type="inferred from homology"/>
<keyword evidence="3" id="KW-0238">DNA-binding</keyword>
<evidence type="ECO:0000313" key="7">
    <source>
        <dbReference type="Proteomes" id="UP001161294"/>
    </source>
</evidence>
<dbReference type="Gene3D" id="1.10.10.10">
    <property type="entry name" value="Winged helix-like DNA-binding domain superfamily/Winged helix DNA-binding domain"/>
    <property type="match status" value="1"/>
</dbReference>
<dbReference type="InterPro" id="IPR036388">
    <property type="entry name" value="WH-like_DNA-bd_sf"/>
</dbReference>
<dbReference type="GO" id="GO:0043565">
    <property type="term" value="F:sequence-specific DNA binding"/>
    <property type="evidence" value="ECO:0007669"/>
    <property type="project" value="TreeGrafter"/>
</dbReference>
<dbReference type="InterPro" id="IPR058163">
    <property type="entry name" value="LysR-type_TF_proteobact-type"/>
</dbReference>
<dbReference type="PANTHER" id="PTHR30537">
    <property type="entry name" value="HTH-TYPE TRANSCRIPTIONAL REGULATOR"/>
    <property type="match status" value="1"/>
</dbReference>
<evidence type="ECO:0000256" key="3">
    <source>
        <dbReference type="ARBA" id="ARBA00023125"/>
    </source>
</evidence>
<dbReference type="Pfam" id="PF00126">
    <property type="entry name" value="HTH_1"/>
    <property type="match status" value="1"/>
</dbReference>
<dbReference type="GO" id="GO:0006351">
    <property type="term" value="P:DNA-templated transcription"/>
    <property type="evidence" value="ECO:0007669"/>
    <property type="project" value="TreeGrafter"/>
</dbReference>
<evidence type="ECO:0000256" key="4">
    <source>
        <dbReference type="ARBA" id="ARBA00023163"/>
    </source>
</evidence>
<dbReference type="PROSITE" id="PS50931">
    <property type="entry name" value="HTH_LYSR"/>
    <property type="match status" value="1"/>
</dbReference>
<dbReference type="Pfam" id="PF03466">
    <property type="entry name" value="LysR_substrate"/>
    <property type="match status" value="1"/>
</dbReference>
<evidence type="ECO:0000313" key="6">
    <source>
        <dbReference type="EMBL" id="MDH2006889.1"/>
    </source>
</evidence>
<comment type="caution">
    <text evidence="6">The sequence shown here is derived from an EMBL/GenBank/DDBJ whole genome shotgun (WGS) entry which is preliminary data.</text>
</comment>
<dbReference type="RefSeq" id="WP_279871618.1">
    <property type="nucleotide sequence ID" value="NZ_JAOCIB010000018.1"/>
</dbReference>
<gene>
    <name evidence="6" type="ORF">N5J23_15300</name>
</gene>
<sequence length="301" mass="32654">MRVFLSVVEEGGFTAAARHLSMTVPHVTRHVAALEEQLGTRLLQRTTRRVSLTASGERYAARVREILEAVEAAMAEAQSNTSALQGVLRIVAAPALTDALIAPLAAAFRTRYPGITLDVYVDPQPVPDVNRYDLGFLQVPEGFDAHIVARTLSTSEAILCAAPSYIARHGEPRTPQELAQHLCVLRRPAGLHRDSLALWRSQQSTTVPPEHDIEVTAAITINQTASILQMVLDGAGIATFTLDAAGPFLAQGLLQQVLPGWITGRVSVLAALPSRKHLPLRTQAFLDFVFEAHRAGKIDRC</sequence>
<accession>A0AA42W665</accession>
<dbReference type="Gene3D" id="3.40.190.290">
    <property type="match status" value="1"/>
</dbReference>
<reference evidence="6" key="1">
    <citation type="submission" date="2022-09" db="EMBL/GenBank/DDBJ databases">
        <title>Intensive care unit water sources are persistently colonized with multi-drug resistant bacteria and are the site of extensive horizontal gene transfer of antibiotic resistance genes.</title>
        <authorList>
            <person name="Diorio-Toth L."/>
        </authorList>
    </citation>
    <scope>NUCLEOTIDE SEQUENCE</scope>
    <source>
        <strain evidence="6">GD03686</strain>
    </source>
</reference>
<evidence type="ECO:0000256" key="2">
    <source>
        <dbReference type="ARBA" id="ARBA00023015"/>
    </source>
</evidence>
<dbReference type="InterPro" id="IPR005119">
    <property type="entry name" value="LysR_subst-bd"/>
</dbReference>
<evidence type="ECO:0000259" key="5">
    <source>
        <dbReference type="PROSITE" id="PS50931"/>
    </source>
</evidence>
<dbReference type="AlphaFoldDB" id="A0AA42W665"/>
<dbReference type="Proteomes" id="UP001161294">
    <property type="component" value="Unassembled WGS sequence"/>
</dbReference>
<dbReference type="CDD" id="cd08422">
    <property type="entry name" value="PBP2_CrgA_like"/>
    <property type="match status" value="1"/>
</dbReference>
<keyword evidence="2" id="KW-0805">Transcription regulation</keyword>
<dbReference type="InterPro" id="IPR000847">
    <property type="entry name" value="LysR_HTH_N"/>
</dbReference>
<dbReference type="FunFam" id="1.10.10.10:FF:000001">
    <property type="entry name" value="LysR family transcriptional regulator"/>
    <property type="match status" value="1"/>
</dbReference>
<dbReference type="SUPFAM" id="SSF46785">
    <property type="entry name" value="Winged helix' DNA-binding domain"/>
    <property type="match status" value="1"/>
</dbReference>
<feature type="domain" description="HTH lysR-type" evidence="5">
    <location>
        <begin position="1"/>
        <end position="53"/>
    </location>
</feature>
<dbReference type="SUPFAM" id="SSF53850">
    <property type="entry name" value="Periplasmic binding protein-like II"/>
    <property type="match status" value="1"/>
</dbReference>
<comment type="similarity">
    <text evidence="1">Belongs to the LysR transcriptional regulatory family.</text>
</comment>
<protein>
    <submittedName>
        <fullName evidence="6">LysR family transcriptional regulator</fullName>
    </submittedName>
</protein>